<evidence type="ECO:0000256" key="1">
    <source>
        <dbReference type="SAM" id="MobiDB-lite"/>
    </source>
</evidence>
<feature type="region of interest" description="Disordered" evidence="1">
    <location>
        <begin position="1"/>
        <end position="26"/>
    </location>
</feature>
<proteinExistence type="predicted"/>
<accession>A0A382WVH4</accession>
<name>A0A382WVH4_9ZZZZ</name>
<feature type="non-terminal residue" evidence="2">
    <location>
        <position position="26"/>
    </location>
</feature>
<protein>
    <submittedName>
        <fullName evidence="2">Uncharacterized protein</fullName>
    </submittedName>
</protein>
<gene>
    <name evidence="2" type="ORF">METZ01_LOCUS415557</name>
</gene>
<evidence type="ECO:0000313" key="2">
    <source>
        <dbReference type="EMBL" id="SVD62703.1"/>
    </source>
</evidence>
<sequence length="26" mass="2880">TTKIESIPRCAGNGRRKCSVDDRGFL</sequence>
<reference evidence="2" key="1">
    <citation type="submission" date="2018-05" db="EMBL/GenBank/DDBJ databases">
        <authorList>
            <person name="Lanie J.A."/>
            <person name="Ng W.-L."/>
            <person name="Kazmierczak K.M."/>
            <person name="Andrzejewski T.M."/>
            <person name="Davidsen T.M."/>
            <person name="Wayne K.J."/>
            <person name="Tettelin H."/>
            <person name="Glass J.I."/>
            <person name="Rusch D."/>
            <person name="Podicherti R."/>
            <person name="Tsui H.-C.T."/>
            <person name="Winkler M.E."/>
        </authorList>
    </citation>
    <scope>NUCLEOTIDE SEQUENCE</scope>
</reference>
<dbReference type="EMBL" id="UINC01162768">
    <property type="protein sequence ID" value="SVD62703.1"/>
    <property type="molecule type" value="Genomic_DNA"/>
</dbReference>
<feature type="non-terminal residue" evidence="2">
    <location>
        <position position="1"/>
    </location>
</feature>
<dbReference type="AlphaFoldDB" id="A0A382WVH4"/>
<organism evidence="2">
    <name type="scientific">marine metagenome</name>
    <dbReference type="NCBI Taxonomy" id="408172"/>
    <lineage>
        <taxon>unclassified sequences</taxon>
        <taxon>metagenomes</taxon>
        <taxon>ecological metagenomes</taxon>
    </lineage>
</organism>